<organism evidence="11 12">
    <name type="scientific">Priapulus caudatus</name>
    <name type="common">Priapulid worm</name>
    <dbReference type="NCBI Taxonomy" id="37621"/>
    <lineage>
        <taxon>Eukaryota</taxon>
        <taxon>Metazoa</taxon>
        <taxon>Ecdysozoa</taxon>
        <taxon>Scalidophora</taxon>
        <taxon>Priapulida</taxon>
        <taxon>Priapulimorpha</taxon>
        <taxon>Priapulimorphida</taxon>
        <taxon>Priapulidae</taxon>
        <taxon>Priapulus</taxon>
    </lineage>
</organism>
<feature type="DNA-binding region" description="H-T-H motif" evidence="7">
    <location>
        <begin position="53"/>
        <end position="73"/>
    </location>
</feature>
<dbReference type="CDD" id="cd15489">
    <property type="entry name" value="PHD_SF"/>
    <property type="match status" value="1"/>
</dbReference>
<dbReference type="InterPro" id="IPR011011">
    <property type="entry name" value="Znf_FYVE_PHD"/>
</dbReference>
<dbReference type="InterPro" id="IPR004875">
    <property type="entry name" value="DDE_SF_endonuclease_dom"/>
</dbReference>
<dbReference type="GeneID" id="106817633"/>
<evidence type="ECO:0000256" key="6">
    <source>
        <dbReference type="ARBA" id="ARBA00023242"/>
    </source>
</evidence>
<keyword evidence="6 7" id="KW-0539">Nucleus</keyword>
<dbReference type="InterPro" id="IPR013083">
    <property type="entry name" value="Znf_RING/FYVE/PHD"/>
</dbReference>
<dbReference type="Pfam" id="PF03221">
    <property type="entry name" value="HTH_Tnp_Tc5"/>
    <property type="match status" value="1"/>
</dbReference>
<accession>A0ABM1F029</accession>
<comment type="subcellular location">
    <subcellularLocation>
        <location evidence="1 7">Nucleus</location>
    </subcellularLocation>
</comment>
<dbReference type="SMART" id="SM00249">
    <property type="entry name" value="PHD"/>
    <property type="match status" value="1"/>
</dbReference>
<reference evidence="12" key="1">
    <citation type="submission" date="2025-08" db="UniProtKB">
        <authorList>
            <consortium name="RefSeq"/>
        </authorList>
    </citation>
    <scope>IDENTIFICATION</scope>
</reference>
<evidence type="ECO:0000256" key="2">
    <source>
        <dbReference type="ARBA" id="ARBA00022723"/>
    </source>
</evidence>
<dbReference type="Gene3D" id="1.10.10.60">
    <property type="entry name" value="Homeodomain-like"/>
    <property type="match status" value="1"/>
</dbReference>
<evidence type="ECO:0000256" key="7">
    <source>
        <dbReference type="PROSITE-ProRule" id="PRU00320"/>
    </source>
</evidence>
<evidence type="ECO:0000256" key="8">
    <source>
        <dbReference type="SAM" id="MobiDB-lite"/>
    </source>
</evidence>
<dbReference type="Gene3D" id="3.30.40.10">
    <property type="entry name" value="Zinc/RING finger domain, C3HC4 (zinc finger)"/>
    <property type="match status" value="1"/>
</dbReference>
<feature type="compositionally biased region" description="Basic and acidic residues" evidence="8">
    <location>
        <begin position="478"/>
        <end position="487"/>
    </location>
</feature>
<protein>
    <submittedName>
        <fullName evidence="12">Uncharacterized protein LOC106817633 isoform X1</fullName>
    </submittedName>
</protein>
<feature type="compositionally biased region" description="Basic residues" evidence="8">
    <location>
        <begin position="532"/>
        <end position="551"/>
    </location>
</feature>
<dbReference type="InterPro" id="IPR009057">
    <property type="entry name" value="Homeodomain-like_sf"/>
</dbReference>
<evidence type="ECO:0000259" key="9">
    <source>
        <dbReference type="PROSITE" id="PS50960"/>
    </source>
</evidence>
<dbReference type="InterPro" id="IPR050863">
    <property type="entry name" value="CenT-Element_Derived"/>
</dbReference>
<feature type="region of interest" description="Disordered" evidence="8">
    <location>
        <begin position="430"/>
        <end position="551"/>
    </location>
</feature>
<dbReference type="SUPFAM" id="SSF46689">
    <property type="entry name" value="Homeodomain-like"/>
    <property type="match status" value="1"/>
</dbReference>
<feature type="compositionally biased region" description="Basic residues" evidence="8">
    <location>
        <begin position="488"/>
        <end position="498"/>
    </location>
</feature>
<dbReference type="Proteomes" id="UP000695022">
    <property type="component" value="Unplaced"/>
</dbReference>
<dbReference type="InterPro" id="IPR001965">
    <property type="entry name" value="Znf_PHD"/>
</dbReference>
<evidence type="ECO:0000259" key="10">
    <source>
        <dbReference type="PROSITE" id="PS51253"/>
    </source>
</evidence>
<dbReference type="PANTHER" id="PTHR19303:SF71">
    <property type="entry name" value="ZINC FINGER PHD-TYPE DOMAIN-CONTAINING PROTEIN"/>
    <property type="match status" value="1"/>
</dbReference>
<name>A0ABM1F029_PRICU</name>
<dbReference type="Pfam" id="PF03184">
    <property type="entry name" value="DDE_1"/>
    <property type="match status" value="1"/>
</dbReference>
<evidence type="ECO:0000313" key="11">
    <source>
        <dbReference type="Proteomes" id="UP000695022"/>
    </source>
</evidence>
<keyword evidence="2" id="KW-0479">Metal-binding</keyword>
<sequence>MNGRHFEEITVPVSSQIFKKMPREYKRKSTRNSWDTVSMEQAITAVRSKEMGLKRASRQFNVPKTTLKRRVHDTNKKAKGASKVLGRYETVLTPEMESDLVRYVVLMEERMFGIGTKELRSLAYQIAERNEINHCFKNEIAGKDWMTNFLQRHQELSLRKPENTSAARANGFNRDAVGRFFDILEAVCQEHQFLPSNIYNCDETGVTTVPNTPSSVLALRGRRQVGNRTSAERGTLTTTEICMSATGQFIPPLFIFPRVRENRQLMDAAPPGAVAAYHKSGWMQVDIFVRWFRHFIQQSGATVENKVLLILDGHATHTQNLEVIDLARANGVYIVSIPPHTSHKLQPLDVSFMRPLSTFYTQEVERWLRDHPGRCVTIYQVAALFTEAYLKSATALTARNGFRKTGIFPLNRDIFQDYEFAPADATDVYRDQQPQPQIPEAPNQQPEIPDDADQQPEIEGAPDQQPEIPDVPDQLEVPETHAKEAEKKKAKAPSRKRSAEHITASPYQRKLKSAKKLKTGKSQQQTVEKTKRIPKSGGKKPVKGTKPVKRKLLQQLSNDQGADDTECFFCGEKEIPGDPWIQCQGSCKLWAHTECAGVDNDTYSWICDICA</sequence>
<evidence type="ECO:0000256" key="4">
    <source>
        <dbReference type="ARBA" id="ARBA00022833"/>
    </source>
</evidence>
<keyword evidence="11" id="KW-1185">Reference proteome</keyword>
<feature type="domain" description="HTH CENPB-type" evidence="10">
    <location>
        <begin position="84"/>
        <end position="159"/>
    </location>
</feature>
<proteinExistence type="predicted"/>
<dbReference type="PROSITE" id="PS51253">
    <property type="entry name" value="HTH_CENPB"/>
    <property type="match status" value="1"/>
</dbReference>
<evidence type="ECO:0000256" key="3">
    <source>
        <dbReference type="ARBA" id="ARBA00022771"/>
    </source>
</evidence>
<dbReference type="SUPFAM" id="SSF57903">
    <property type="entry name" value="FYVE/PHD zinc finger"/>
    <property type="match status" value="1"/>
</dbReference>
<gene>
    <name evidence="12" type="primary">LOC106817633</name>
</gene>
<evidence type="ECO:0000256" key="1">
    <source>
        <dbReference type="ARBA" id="ARBA00004123"/>
    </source>
</evidence>
<keyword evidence="5 7" id="KW-0238">DNA-binding</keyword>
<keyword evidence="3" id="KW-0863">Zinc-finger</keyword>
<evidence type="ECO:0000313" key="12">
    <source>
        <dbReference type="RefSeq" id="XP_014677800.1"/>
    </source>
</evidence>
<dbReference type="RefSeq" id="XP_014677800.1">
    <property type="nucleotide sequence ID" value="XM_014822314.1"/>
</dbReference>
<dbReference type="PROSITE" id="PS50960">
    <property type="entry name" value="HTH_PSQ"/>
    <property type="match status" value="1"/>
</dbReference>
<dbReference type="InterPro" id="IPR006600">
    <property type="entry name" value="HTH_CenpB_DNA-bd_dom"/>
</dbReference>
<feature type="domain" description="HTH psq-type" evidence="9">
    <location>
        <begin position="25"/>
        <end position="77"/>
    </location>
</feature>
<feature type="compositionally biased region" description="Basic residues" evidence="8">
    <location>
        <begin position="509"/>
        <end position="519"/>
    </location>
</feature>
<keyword evidence="4" id="KW-0862">Zinc</keyword>
<evidence type="ECO:0000256" key="5">
    <source>
        <dbReference type="ARBA" id="ARBA00023125"/>
    </source>
</evidence>
<dbReference type="InterPro" id="IPR007889">
    <property type="entry name" value="HTH_Psq"/>
</dbReference>
<dbReference type="PANTHER" id="PTHR19303">
    <property type="entry name" value="TRANSPOSON"/>
    <property type="match status" value="1"/>
</dbReference>
<dbReference type="Pfam" id="PF05225">
    <property type="entry name" value="HTH_psq"/>
    <property type="match status" value="1"/>
</dbReference>